<feature type="region of interest" description="Disordered" evidence="2">
    <location>
        <begin position="957"/>
        <end position="1190"/>
    </location>
</feature>
<feature type="region of interest" description="Disordered" evidence="2">
    <location>
        <begin position="812"/>
        <end position="882"/>
    </location>
</feature>
<reference evidence="4" key="2">
    <citation type="submission" date="2024-04" db="EMBL/GenBank/DDBJ databases">
        <authorList>
            <person name="Chen Y."/>
            <person name="Shah S."/>
            <person name="Dougan E. K."/>
            <person name="Thang M."/>
            <person name="Chan C."/>
        </authorList>
    </citation>
    <scope>NUCLEOTIDE SEQUENCE [LARGE SCALE GENOMIC DNA]</scope>
</reference>
<feature type="region of interest" description="Disordered" evidence="2">
    <location>
        <begin position="134"/>
        <end position="200"/>
    </location>
</feature>
<feature type="compositionally biased region" description="Basic residues" evidence="2">
    <location>
        <begin position="191"/>
        <end position="200"/>
    </location>
</feature>
<evidence type="ECO:0000313" key="4">
    <source>
        <dbReference type="EMBL" id="CAL1142619.1"/>
    </source>
</evidence>
<name>A0A9P1CCS4_9DINO</name>
<feature type="region of interest" description="Disordered" evidence="2">
    <location>
        <begin position="491"/>
        <end position="561"/>
    </location>
</feature>
<feature type="non-terminal residue" evidence="3">
    <location>
        <position position="2289"/>
    </location>
</feature>
<accession>A0A9P1CCS4</accession>
<feature type="region of interest" description="Disordered" evidence="2">
    <location>
        <begin position="900"/>
        <end position="942"/>
    </location>
</feature>
<feature type="compositionally biased region" description="Polar residues" evidence="2">
    <location>
        <begin position="907"/>
        <end position="929"/>
    </location>
</feature>
<reference evidence="3" key="1">
    <citation type="submission" date="2022-10" db="EMBL/GenBank/DDBJ databases">
        <authorList>
            <person name="Chen Y."/>
            <person name="Dougan E. K."/>
            <person name="Chan C."/>
            <person name="Rhodes N."/>
            <person name="Thang M."/>
        </authorList>
    </citation>
    <scope>NUCLEOTIDE SEQUENCE</scope>
</reference>
<proteinExistence type="predicted"/>
<feature type="region of interest" description="Disordered" evidence="2">
    <location>
        <begin position="1879"/>
        <end position="1901"/>
    </location>
</feature>
<feature type="compositionally biased region" description="Basic and acidic residues" evidence="2">
    <location>
        <begin position="1003"/>
        <end position="1027"/>
    </location>
</feature>
<feature type="compositionally biased region" description="Basic and acidic residues" evidence="2">
    <location>
        <begin position="980"/>
        <end position="994"/>
    </location>
</feature>
<feature type="compositionally biased region" description="Acidic residues" evidence="2">
    <location>
        <begin position="776"/>
        <end position="789"/>
    </location>
</feature>
<keyword evidence="5" id="KW-1185">Reference proteome</keyword>
<feature type="compositionally biased region" description="Basic and acidic residues" evidence="2">
    <location>
        <begin position="1094"/>
        <end position="1117"/>
    </location>
</feature>
<feature type="compositionally biased region" description="Basic and acidic residues" evidence="2">
    <location>
        <begin position="223"/>
        <end position="237"/>
    </location>
</feature>
<gene>
    <name evidence="3" type="ORF">C1SCF055_LOCUS16333</name>
</gene>
<feature type="compositionally biased region" description="Low complexity" evidence="2">
    <location>
        <begin position="500"/>
        <end position="513"/>
    </location>
</feature>
<dbReference type="EMBL" id="CAMXCT020001347">
    <property type="protein sequence ID" value="CAL1142619.1"/>
    <property type="molecule type" value="Genomic_DNA"/>
</dbReference>
<keyword evidence="1" id="KW-0175">Coiled coil</keyword>
<feature type="coiled-coil region" evidence="1">
    <location>
        <begin position="1485"/>
        <end position="1512"/>
    </location>
</feature>
<feature type="compositionally biased region" description="Acidic residues" evidence="2">
    <location>
        <begin position="1072"/>
        <end position="1087"/>
    </location>
</feature>
<feature type="non-terminal residue" evidence="3">
    <location>
        <position position="1"/>
    </location>
</feature>
<feature type="compositionally biased region" description="Basic residues" evidence="2">
    <location>
        <begin position="1131"/>
        <end position="1156"/>
    </location>
</feature>
<evidence type="ECO:0000313" key="5">
    <source>
        <dbReference type="Proteomes" id="UP001152797"/>
    </source>
</evidence>
<feature type="region of interest" description="Disordered" evidence="2">
    <location>
        <begin position="770"/>
        <end position="789"/>
    </location>
</feature>
<feature type="compositionally biased region" description="Low complexity" evidence="2">
    <location>
        <begin position="1157"/>
        <end position="1172"/>
    </location>
</feature>
<organism evidence="3">
    <name type="scientific">Cladocopium goreaui</name>
    <dbReference type="NCBI Taxonomy" id="2562237"/>
    <lineage>
        <taxon>Eukaryota</taxon>
        <taxon>Sar</taxon>
        <taxon>Alveolata</taxon>
        <taxon>Dinophyceae</taxon>
        <taxon>Suessiales</taxon>
        <taxon>Symbiodiniaceae</taxon>
        <taxon>Cladocopium</taxon>
    </lineage>
</organism>
<protein>
    <submittedName>
        <fullName evidence="3">Uncharacterized protein</fullName>
    </submittedName>
</protein>
<sequence length="2289" mass="253105">PPKTSVLLLQQWKSSCRVVKMPESKPKPEQVQLLKVTSKNNFDFVLRWVSVSSFVGQPPTKKEVQAALAVINKEHRLNAFDSKEDEEDWLETESGLHRGCASYVTMRTRKNPNCRLGHKDMDTLKKACELAKKAGSASAASSKPETSKAASVSSSMDSETDIWVEHIHPMNQEDEDPPTKTSSEKRETFQKKQRNWRLRSGKANIDEEYIDKVTKGTQKELFPDVESKQSNVSDDKGQGFNNKDMDDADQDDLKGHAGTFKDGKALCVPTTLPSAAAEATKQLLERENSLQEGDLREAWLFTTGALDIFYNVSHRRKESYAKQHESRKMKGNGEKSHPNVLIMARNWTIASPEDGLQSIGCVSVAQYGGKLPKSWQGGLWMSIEHPNLADWGCDLEFPIGDTSKLDCRGCQILSLALPVEALVKTCKFKHADLKEVREPSDGAALDTQEEPGKGFSGVEEARYGYHCLEQYLVLTEDEEVQEEENLMTDMFRCKDGGSNDGSTSSDETDSSSQPKKKKKKTTGKKGKKSKASKKKTTKKQKKSKKSKKTKKDDDDSEDPEKAKIADLEKKIRKAIADVTKKIKNCNVELTKSANWIHQLVFLLPFTSWAATADLIVLEIFDVLCYYFVTYASSDALCILAWLSDCLAIAVKKDGLSEQNVSGYGIFGPEVYHIDYALKRGSKPAPAMMRALHALGLNEEWDQIPEVRRRVLAGNMFLKQPDQPWALPTRDNAKLNKEDPEFHELLLALDPTLEEFIRDYMSTRVPVAQVPAAPADPADDPFAADEDPEMQGDFDAFTKWLNESLADAEVVNLGNPASGSTEDSEVPAGASAPAGPPGPPADAAGESETPSSDPKGAAAPADHPATLPKENPAPEVADSSSGKCSAIELLRAKIADKKKDLLQRVNKTENNGTAASQESVPSSSAGSKPTGTEPCPDWADTLPMDIDLIPDLSAVPASKSLPDAFVPEVPDSQPRSDSPCVDDKPDKTGGDDVLTRRHQLCLKETLENEMKDKAKLREQGLGKGEGKSKAAHPIKPKPGAKAKAAGKAKAKAATTRGRKRVAPPTTPLATNDPSDEEPDLERDIEAEMEAVASEGSREAARTDDGGEKVETPRKKLFDDETGEGSEPAGPGRGRKTRKAKAKAQPKTAAKARAKAKAKSTPAPTDDADAGASDPPKRKRQRRSATQPVDEFNLEDLEIQKTISADFEKLSGWEFEDLKNFLITDQKPKLNNVTIMPYWSRCAVGLKWHLIPGNSQVAYFAYKAQWLDFQKVIDSEQEIRTQDTTSFTQFLAKIKFNAAKARPMPQSLRGVKWAIKVFVLAVSLASFTEIPALKGEDCFECYEFFAGRALLTKTQQWSGKRAIRFDLLYQKENIKGALQPSSQGQYCWLSFALLSTVFRASWYMLHYGGPTPKRHYCYSNSRHIGKLWRGREYPGPFGLKMVDLYESLVHEKEGCPILPDVVPPSTEAFSEMEWGDDADSSWSESKIVEVAARHELEEKEIEKLEREAGIAVQKVATPQNGHRPAAVVPVVELEDTLPATDEELRAMKATPMSPQSVATTDATGTPGQVDPTKAIELLMKQVAGAGHADAKPDAGGDAKAAPSDALRRRNALKAKLRRQCEEKKGGKLLVPKWLHDMWRTGNKDELASTFEKCNFNTDQFVNVCKQIHTKKEAKKSTIAEGWYTREEMAKVLHWNAKRIEGAVKVCRGDSRLIRKNQYSGEDEFCVEVRESGSREQEEVNEQQREEVADMGAPDISGVLEVAERMNARGSMSCSEASEAISSKETFRKFCDSVLTKCAKIRGLIADLTKNYPEDPTAKKSIVALEKDLETLDAEYNLLSDCMAKGEQNEFNPACTKVAQNEVKIRNAKRYFKKSGPKAALGPYAWEPQRERPPKASSSSQIRTAQAVREELGEVAASGSGVSKWEKHLAPQVWTQFWSNYGTLNPHFGIFAMGVDLSRTTAFFIHGDEGRTLKRAALMVTTLQSALGYGFGEKRLKVPLPEAFKLRVNYTGHTLTTRFVVSTMPKSCYDNTPQVFQAFLDTLAQCLRDLSDEGIVDPLTGERYRICVIGCKGDLPYLQKTGNLVRAFNTGVKRGKEAKKPKGVCHLCLGGTSDDYPAEEIQTRDPRWLQTVAVQLPWEITPPFIQHMHHDVSDPAAFFMPDLWHNFHLGVGKAYVASVVQLCLTFVPAPNLEAKWAWLSAHYRAFCQGEKRQPHITKLTGYLMSYGDKTGAMGAWSKEALTTCFVKWLPALIAALPDDEQGYLKECADAARHMNALFGSLFTAAAFLDANE</sequence>
<feature type="compositionally biased region" description="Basic residues" evidence="2">
    <location>
        <begin position="514"/>
        <end position="549"/>
    </location>
</feature>
<dbReference type="Proteomes" id="UP001152797">
    <property type="component" value="Unassembled WGS sequence"/>
</dbReference>
<evidence type="ECO:0000313" key="3">
    <source>
        <dbReference type="EMBL" id="CAI3989244.1"/>
    </source>
</evidence>
<feature type="compositionally biased region" description="Basic residues" evidence="2">
    <location>
        <begin position="1028"/>
        <end position="1060"/>
    </location>
</feature>
<dbReference type="EMBL" id="CAMXCT010001347">
    <property type="protein sequence ID" value="CAI3989244.1"/>
    <property type="molecule type" value="Genomic_DNA"/>
</dbReference>
<evidence type="ECO:0000256" key="1">
    <source>
        <dbReference type="SAM" id="Coils"/>
    </source>
</evidence>
<feature type="region of interest" description="Disordered" evidence="2">
    <location>
        <begin position="223"/>
        <end position="242"/>
    </location>
</feature>
<feature type="compositionally biased region" description="Low complexity" evidence="2">
    <location>
        <begin position="134"/>
        <end position="157"/>
    </location>
</feature>
<comment type="caution">
    <text evidence="3">The sequence shown here is derived from an EMBL/GenBank/DDBJ whole genome shotgun (WGS) entry which is preliminary data.</text>
</comment>
<evidence type="ECO:0000256" key="2">
    <source>
        <dbReference type="SAM" id="MobiDB-lite"/>
    </source>
</evidence>
<dbReference type="EMBL" id="CAMXCT030001347">
    <property type="protein sequence ID" value="CAL4776556.1"/>
    <property type="molecule type" value="Genomic_DNA"/>
</dbReference>